<evidence type="ECO:0000256" key="3">
    <source>
        <dbReference type="ARBA" id="ARBA00004496"/>
    </source>
</evidence>
<evidence type="ECO:0000259" key="13">
    <source>
        <dbReference type="SMART" id="SM00644"/>
    </source>
</evidence>
<evidence type="ECO:0000256" key="5">
    <source>
        <dbReference type="ARBA" id="ARBA00011901"/>
    </source>
</evidence>
<evidence type="ECO:0000256" key="1">
    <source>
        <dbReference type="ARBA" id="ARBA00001561"/>
    </source>
</evidence>
<comment type="subcellular location">
    <subcellularLocation>
        <location evidence="3">Cytoplasm</location>
    </subcellularLocation>
</comment>
<evidence type="ECO:0000256" key="6">
    <source>
        <dbReference type="ARBA" id="ARBA00022490"/>
    </source>
</evidence>
<dbReference type="EC" id="3.5.1.28" evidence="5"/>
<evidence type="ECO:0000313" key="14">
    <source>
        <dbReference type="EMBL" id="SEI79978.1"/>
    </source>
</evidence>
<sequence>MSIRSFAVHPHHWLQGALWCVSPNQNARPHVKALELVVIHNISLPPGCFGGPEIQALFTNQLDPQAHPFFAQLEGLQVSAHLLIRRTGQVIQFVPFHRRAWHAGVSVYQGREACNDFSIGIEMEGTDERPYTQRQYRVLTQVLQALYRAYPQLPRTALVGHADIAPQRKTDPGPAFDWQYLHQLLQETT</sequence>
<dbReference type="InterPro" id="IPR002502">
    <property type="entry name" value="Amidase_domain"/>
</dbReference>
<dbReference type="GO" id="GO:0008745">
    <property type="term" value="F:N-acetylmuramoyl-L-alanine amidase activity"/>
    <property type="evidence" value="ECO:0007669"/>
    <property type="project" value="UniProtKB-EC"/>
</dbReference>
<dbReference type="Pfam" id="PF01510">
    <property type="entry name" value="Amidase_2"/>
    <property type="match status" value="1"/>
</dbReference>
<dbReference type="NCBIfam" id="NF008758">
    <property type="entry name" value="PRK11789.1"/>
    <property type="match status" value="1"/>
</dbReference>
<dbReference type="PANTHER" id="PTHR30417">
    <property type="entry name" value="N-ACETYLMURAMOYL-L-ALANINE AMIDASE AMID"/>
    <property type="match status" value="1"/>
</dbReference>
<proteinExistence type="inferred from homology"/>
<dbReference type="CDD" id="cd06583">
    <property type="entry name" value="PGRP"/>
    <property type="match status" value="1"/>
</dbReference>
<dbReference type="SMART" id="SM00644">
    <property type="entry name" value="Ami_2"/>
    <property type="match status" value="1"/>
</dbReference>
<keyword evidence="10" id="KW-0961">Cell wall biogenesis/degradation</keyword>
<dbReference type="RefSeq" id="WP_395855320.1">
    <property type="nucleotide sequence ID" value="NZ_FNYH01000010.1"/>
</dbReference>
<keyword evidence="8" id="KW-0378">Hydrolase</keyword>
<keyword evidence="9" id="KW-0862">Zinc</keyword>
<dbReference type="GO" id="GO:0009253">
    <property type="term" value="P:peptidoglycan catabolic process"/>
    <property type="evidence" value="ECO:0007669"/>
    <property type="project" value="InterPro"/>
</dbReference>
<protein>
    <recommendedName>
        <fullName evidence="11">1,6-anhydro-N-acetylmuramyl-L-alanine amidase AmpD</fullName>
        <ecNumber evidence="5">3.5.1.28</ecNumber>
    </recommendedName>
    <alternativeName>
        <fullName evidence="12">N-acetylmuramoyl-L-alanine amidase</fullName>
    </alternativeName>
</protein>
<dbReference type="STRING" id="64971.SAMN05421831_110118"/>
<keyword evidence="6" id="KW-0963">Cytoplasm</keyword>
<comment type="catalytic activity">
    <reaction evidence="1">
        <text>Hydrolyzes the link between N-acetylmuramoyl residues and L-amino acid residues in certain cell-wall glycopeptides.</text>
        <dbReference type="EC" id="3.5.1.28"/>
    </reaction>
</comment>
<comment type="cofactor">
    <cofactor evidence="2">
        <name>Zn(2+)</name>
        <dbReference type="ChEBI" id="CHEBI:29105"/>
    </cofactor>
</comment>
<dbReference type="InterPro" id="IPR051206">
    <property type="entry name" value="NAMLAA_amidase_2"/>
</dbReference>
<feature type="domain" description="N-acetylmuramoyl-L-alanine amidase" evidence="13">
    <location>
        <begin position="22"/>
        <end position="173"/>
    </location>
</feature>
<accession>A0A1H6TIU1</accession>
<evidence type="ECO:0000256" key="11">
    <source>
        <dbReference type="ARBA" id="ARBA00039257"/>
    </source>
</evidence>
<evidence type="ECO:0000256" key="9">
    <source>
        <dbReference type="ARBA" id="ARBA00022833"/>
    </source>
</evidence>
<dbReference type="InterPro" id="IPR036505">
    <property type="entry name" value="Amidase/PGRP_sf"/>
</dbReference>
<dbReference type="GO" id="GO:0005737">
    <property type="term" value="C:cytoplasm"/>
    <property type="evidence" value="ECO:0007669"/>
    <property type="project" value="UniProtKB-SubCell"/>
</dbReference>
<evidence type="ECO:0000256" key="8">
    <source>
        <dbReference type="ARBA" id="ARBA00022801"/>
    </source>
</evidence>
<evidence type="ECO:0000256" key="2">
    <source>
        <dbReference type="ARBA" id="ARBA00001947"/>
    </source>
</evidence>
<evidence type="ECO:0000313" key="15">
    <source>
        <dbReference type="Proteomes" id="UP000242999"/>
    </source>
</evidence>
<comment type="similarity">
    <text evidence="4">Belongs to the N-acetylmuramoyl-L-alanine amidase 2 family.</text>
</comment>
<dbReference type="Gene3D" id="3.40.80.10">
    <property type="entry name" value="Peptidoglycan recognition protein-like"/>
    <property type="match status" value="1"/>
</dbReference>
<dbReference type="GO" id="GO:0009254">
    <property type="term" value="P:peptidoglycan turnover"/>
    <property type="evidence" value="ECO:0007669"/>
    <property type="project" value="TreeGrafter"/>
</dbReference>
<dbReference type="GO" id="GO:0071555">
    <property type="term" value="P:cell wall organization"/>
    <property type="evidence" value="ECO:0007669"/>
    <property type="project" value="UniProtKB-KW"/>
</dbReference>
<keyword evidence="7" id="KW-0479">Metal-binding</keyword>
<evidence type="ECO:0000256" key="4">
    <source>
        <dbReference type="ARBA" id="ARBA00007553"/>
    </source>
</evidence>
<dbReference type="SUPFAM" id="SSF55846">
    <property type="entry name" value="N-acetylmuramoyl-L-alanine amidase-like"/>
    <property type="match status" value="1"/>
</dbReference>
<organism evidence="14 15">
    <name type="scientific">Allopseudospirillum japonicum</name>
    <dbReference type="NCBI Taxonomy" id="64971"/>
    <lineage>
        <taxon>Bacteria</taxon>
        <taxon>Pseudomonadati</taxon>
        <taxon>Pseudomonadota</taxon>
        <taxon>Gammaproteobacteria</taxon>
        <taxon>Oceanospirillales</taxon>
        <taxon>Oceanospirillaceae</taxon>
        <taxon>Allopseudospirillum</taxon>
    </lineage>
</organism>
<dbReference type="AlphaFoldDB" id="A0A1H6TIU1"/>
<keyword evidence="15" id="KW-1185">Reference proteome</keyword>
<evidence type="ECO:0000256" key="10">
    <source>
        <dbReference type="ARBA" id="ARBA00023316"/>
    </source>
</evidence>
<reference evidence="15" key="1">
    <citation type="submission" date="2016-10" db="EMBL/GenBank/DDBJ databases">
        <authorList>
            <person name="Varghese N."/>
            <person name="Submissions S."/>
        </authorList>
    </citation>
    <scope>NUCLEOTIDE SEQUENCE [LARGE SCALE GENOMIC DNA]</scope>
    <source>
        <strain evidence="15">DSM 7165</strain>
    </source>
</reference>
<gene>
    <name evidence="14" type="ORF">SAMN05421831_110118</name>
</gene>
<dbReference type="EMBL" id="FNYH01000010">
    <property type="protein sequence ID" value="SEI79978.1"/>
    <property type="molecule type" value="Genomic_DNA"/>
</dbReference>
<dbReference type="Proteomes" id="UP000242999">
    <property type="component" value="Unassembled WGS sequence"/>
</dbReference>
<evidence type="ECO:0000256" key="7">
    <source>
        <dbReference type="ARBA" id="ARBA00022723"/>
    </source>
</evidence>
<evidence type="ECO:0000256" key="12">
    <source>
        <dbReference type="ARBA" id="ARBA00042615"/>
    </source>
</evidence>
<name>A0A1H6TIU1_9GAMM</name>
<dbReference type="GO" id="GO:0046872">
    <property type="term" value="F:metal ion binding"/>
    <property type="evidence" value="ECO:0007669"/>
    <property type="project" value="UniProtKB-KW"/>
</dbReference>
<dbReference type="PANTHER" id="PTHR30417:SF4">
    <property type="entry name" value="1,6-ANHYDRO-N-ACETYLMURAMYL-L-ALANINE AMIDASE AMPD"/>
    <property type="match status" value="1"/>
</dbReference>